<dbReference type="InterPro" id="IPR015421">
    <property type="entry name" value="PyrdxlP-dep_Trfase_major"/>
</dbReference>
<dbReference type="Pfam" id="PF00202">
    <property type="entry name" value="Aminotran_3"/>
    <property type="match status" value="1"/>
</dbReference>
<keyword evidence="7" id="KW-1185">Reference proteome</keyword>
<proteinExistence type="inferred from homology"/>
<dbReference type="InterPro" id="IPR049704">
    <property type="entry name" value="Aminotrans_3_PPA_site"/>
</dbReference>
<dbReference type="InterPro" id="IPR050103">
    <property type="entry name" value="Class-III_PLP-dep_AT"/>
</dbReference>
<dbReference type="PANTHER" id="PTHR11986">
    <property type="entry name" value="AMINOTRANSFERASE CLASS III"/>
    <property type="match status" value="1"/>
</dbReference>
<keyword evidence="2 6" id="KW-0032">Aminotransferase</keyword>
<evidence type="ECO:0000256" key="1">
    <source>
        <dbReference type="ARBA" id="ARBA00001933"/>
    </source>
</evidence>
<sequence>MVSQRQLFLQHVAQTSDFPLMIEIEKAEGVYMYGTEGQRYLDLISGIGVSNVGHRHPKVLRAIHEQLDKYMHLMVYGEFVQGPQAQLAQALAQTLPPHLNNTYFLNSGSEAVEGALKLAKRYTGRTELISCYNAYHGSTQGSLSMNGSESFKNAYRPLLPDVRHIRYNSLDDLQHITERTAAVLIETVQGEAGVRVPQHDYLRHLRQRCHQTGTLLILDEIQCGFGRTGTFWAFEQFGIAPDILVCAKGMGGGMPISAFISSQEIMAGFKTNPILGHCTTFGGHPVSCAASLATIQVILEEQLTADVQQKANLFKELLVHPRIKQVRNCGLMMAAEFESFEVLKAVIDQAILNGVLTDWFLFCDNSMRIAPPLTITEDQIRDSCATILQSIDVAAGS</sequence>
<evidence type="ECO:0000256" key="2">
    <source>
        <dbReference type="ARBA" id="ARBA00022576"/>
    </source>
</evidence>
<dbReference type="FunFam" id="3.40.640.10:FF:000004">
    <property type="entry name" value="Acetylornithine aminotransferase"/>
    <property type="match status" value="1"/>
</dbReference>
<evidence type="ECO:0000313" key="7">
    <source>
        <dbReference type="Proteomes" id="UP000321926"/>
    </source>
</evidence>
<reference evidence="6 7" key="1">
    <citation type="submission" date="2019-08" db="EMBL/GenBank/DDBJ databases">
        <authorList>
            <person name="Shi S."/>
        </authorList>
    </citation>
    <scope>NUCLEOTIDE SEQUENCE [LARGE SCALE GENOMIC DNA]</scope>
    <source>
        <strain evidence="6 7">GY10130</strain>
    </source>
</reference>
<dbReference type="RefSeq" id="WP_147920835.1">
    <property type="nucleotide sequence ID" value="NZ_VRTY01000016.1"/>
</dbReference>
<dbReference type="PIRSF" id="PIRSF000521">
    <property type="entry name" value="Transaminase_4ab_Lys_Orn"/>
    <property type="match status" value="1"/>
</dbReference>
<evidence type="ECO:0000256" key="3">
    <source>
        <dbReference type="ARBA" id="ARBA00022679"/>
    </source>
</evidence>
<dbReference type="GO" id="GO:0008483">
    <property type="term" value="F:transaminase activity"/>
    <property type="evidence" value="ECO:0007669"/>
    <property type="project" value="UniProtKB-KW"/>
</dbReference>
<evidence type="ECO:0000256" key="4">
    <source>
        <dbReference type="ARBA" id="ARBA00022898"/>
    </source>
</evidence>
<dbReference type="GO" id="GO:0030170">
    <property type="term" value="F:pyridoxal phosphate binding"/>
    <property type="evidence" value="ECO:0007669"/>
    <property type="project" value="InterPro"/>
</dbReference>
<dbReference type="CDD" id="cd00610">
    <property type="entry name" value="OAT_like"/>
    <property type="match status" value="1"/>
</dbReference>
<dbReference type="Gene3D" id="3.90.1150.10">
    <property type="entry name" value="Aspartate Aminotransferase, domain 1"/>
    <property type="match status" value="1"/>
</dbReference>
<comment type="similarity">
    <text evidence="5">Belongs to the class-III pyridoxal-phosphate-dependent aminotransferase family.</text>
</comment>
<dbReference type="InterPro" id="IPR005814">
    <property type="entry name" value="Aminotrans_3"/>
</dbReference>
<evidence type="ECO:0000256" key="5">
    <source>
        <dbReference type="RuleBase" id="RU003560"/>
    </source>
</evidence>
<keyword evidence="4 5" id="KW-0663">Pyridoxal phosphate</keyword>
<dbReference type="AlphaFoldDB" id="A0A5C8KB78"/>
<protein>
    <submittedName>
        <fullName evidence="6">Aspartate aminotransferase family protein</fullName>
    </submittedName>
</protein>
<keyword evidence="3 6" id="KW-0808">Transferase</keyword>
<dbReference type="OrthoDB" id="9762089at2"/>
<name>A0A5C8KB78_9BACT</name>
<gene>
    <name evidence="6" type="ORF">FVR03_06025</name>
</gene>
<comment type="cofactor">
    <cofactor evidence="1">
        <name>pyridoxal 5'-phosphate</name>
        <dbReference type="ChEBI" id="CHEBI:597326"/>
    </cofactor>
</comment>
<dbReference type="InterPro" id="IPR015424">
    <property type="entry name" value="PyrdxlP-dep_Trfase"/>
</dbReference>
<dbReference type="PROSITE" id="PS00600">
    <property type="entry name" value="AA_TRANSFER_CLASS_3"/>
    <property type="match status" value="1"/>
</dbReference>
<dbReference type="InterPro" id="IPR015422">
    <property type="entry name" value="PyrdxlP-dep_Trfase_small"/>
</dbReference>
<dbReference type="Gene3D" id="3.40.640.10">
    <property type="entry name" value="Type I PLP-dependent aspartate aminotransferase-like (Major domain)"/>
    <property type="match status" value="1"/>
</dbReference>
<dbReference type="Proteomes" id="UP000321926">
    <property type="component" value="Unassembled WGS sequence"/>
</dbReference>
<comment type="caution">
    <text evidence="6">The sequence shown here is derived from an EMBL/GenBank/DDBJ whole genome shotgun (WGS) entry which is preliminary data.</text>
</comment>
<evidence type="ECO:0000313" key="6">
    <source>
        <dbReference type="EMBL" id="TXK49647.1"/>
    </source>
</evidence>
<organism evidence="6 7">
    <name type="scientific">Pontibacter qinzhouensis</name>
    <dbReference type="NCBI Taxonomy" id="2603253"/>
    <lineage>
        <taxon>Bacteria</taxon>
        <taxon>Pseudomonadati</taxon>
        <taxon>Bacteroidota</taxon>
        <taxon>Cytophagia</taxon>
        <taxon>Cytophagales</taxon>
        <taxon>Hymenobacteraceae</taxon>
        <taxon>Pontibacter</taxon>
    </lineage>
</organism>
<dbReference type="GO" id="GO:0042802">
    <property type="term" value="F:identical protein binding"/>
    <property type="evidence" value="ECO:0007669"/>
    <property type="project" value="TreeGrafter"/>
</dbReference>
<accession>A0A5C8KB78</accession>
<dbReference type="EMBL" id="VRTY01000016">
    <property type="protein sequence ID" value="TXK49647.1"/>
    <property type="molecule type" value="Genomic_DNA"/>
</dbReference>
<dbReference type="SUPFAM" id="SSF53383">
    <property type="entry name" value="PLP-dependent transferases"/>
    <property type="match status" value="1"/>
</dbReference>
<dbReference type="PANTHER" id="PTHR11986:SF79">
    <property type="entry name" value="ACETYLORNITHINE AMINOTRANSFERASE, MITOCHONDRIAL"/>
    <property type="match status" value="1"/>
</dbReference>